<accession>A0A1R1YR82</accession>
<organism evidence="1 2">
    <name type="scientific">Smittium culicis</name>
    <dbReference type="NCBI Taxonomy" id="133412"/>
    <lineage>
        <taxon>Eukaryota</taxon>
        <taxon>Fungi</taxon>
        <taxon>Fungi incertae sedis</taxon>
        <taxon>Zoopagomycota</taxon>
        <taxon>Kickxellomycotina</taxon>
        <taxon>Harpellomycetes</taxon>
        <taxon>Harpellales</taxon>
        <taxon>Legeriomycetaceae</taxon>
        <taxon>Smittium</taxon>
    </lineage>
</organism>
<evidence type="ECO:0000313" key="1">
    <source>
        <dbReference type="EMBL" id="OMJ29391.1"/>
    </source>
</evidence>
<proteinExistence type="predicted"/>
<dbReference type="EMBL" id="LSSM01000296">
    <property type="protein sequence ID" value="OMJ29391.1"/>
    <property type="molecule type" value="Genomic_DNA"/>
</dbReference>
<name>A0A1R1YR82_9FUNG</name>
<gene>
    <name evidence="1" type="ORF">AYI69_g1116</name>
</gene>
<comment type="caution">
    <text evidence="1">The sequence shown here is derived from an EMBL/GenBank/DDBJ whole genome shotgun (WGS) entry which is preliminary data.</text>
</comment>
<keyword evidence="2" id="KW-1185">Reference proteome</keyword>
<dbReference type="AlphaFoldDB" id="A0A1R1YR82"/>
<sequence length="84" mass="9789">MDVDSETDELYHPESIILETPAKIMERSLVLYRAPVIGYLHRLLRCSMKDHGHNLRRRCTSNPRNCDRFLRTQAQESGQMSDVS</sequence>
<reference evidence="2" key="1">
    <citation type="submission" date="2017-01" db="EMBL/GenBank/DDBJ databases">
        <authorList>
            <person name="Wang Y."/>
            <person name="White M."/>
            <person name="Kvist S."/>
            <person name="Moncalvo J.-M."/>
        </authorList>
    </citation>
    <scope>NUCLEOTIDE SEQUENCE [LARGE SCALE GENOMIC DNA]</scope>
    <source>
        <strain evidence="2">ID-206-W2</strain>
    </source>
</reference>
<evidence type="ECO:0000313" key="2">
    <source>
        <dbReference type="Proteomes" id="UP000187429"/>
    </source>
</evidence>
<protein>
    <submittedName>
        <fullName evidence="1">Uncharacterized protein</fullName>
    </submittedName>
</protein>
<dbReference type="Proteomes" id="UP000187429">
    <property type="component" value="Unassembled WGS sequence"/>
</dbReference>